<proteinExistence type="predicted"/>
<gene>
    <name evidence="1" type="ORF">CE139_19075</name>
</gene>
<dbReference type="EMBL" id="CP022198">
    <property type="protein sequence ID" value="AXA67823.1"/>
    <property type="molecule type" value="Genomic_DNA"/>
</dbReference>
<evidence type="ECO:0000313" key="2">
    <source>
        <dbReference type="Proteomes" id="UP000250579"/>
    </source>
</evidence>
<sequence>MDSFLPVPYSPLQQYLLCLHRHFNARLDELQRLSMDDPKLEQILREFEGLTQRTKELVEEVAIRLALEASRPFR</sequence>
<protein>
    <submittedName>
        <fullName evidence="1">Uncharacterized protein</fullName>
    </submittedName>
</protein>
<evidence type="ECO:0000313" key="1">
    <source>
        <dbReference type="EMBL" id="AXA67823.1"/>
    </source>
</evidence>
<reference evidence="1 2" key="1">
    <citation type="submission" date="2017-06" db="EMBL/GenBank/DDBJ databases">
        <title>Evolution towards high GC content and high-temperature stress adaptation in endophytic Pseudomonas oryzihabitans impacted its plant-growth promoting traits.</title>
        <authorList>
            <person name="Nascimento F.X."/>
        </authorList>
    </citation>
    <scope>NUCLEOTIDE SEQUENCE [LARGE SCALE GENOMIC DNA]</scope>
    <source>
        <strain evidence="1 2">MS8</strain>
    </source>
</reference>
<dbReference type="Proteomes" id="UP000250579">
    <property type="component" value="Chromosome"/>
</dbReference>
<accession>A0A2Z5AC27</accession>
<dbReference type="RefSeq" id="WP_208691897.1">
    <property type="nucleotide sequence ID" value="NZ_CP022198.1"/>
</dbReference>
<name>A0A2Z5AC27_9PSED</name>
<dbReference type="AlphaFoldDB" id="A0A2Z5AC27"/>
<organism evidence="1 2">
    <name type="scientific">Pseudomonas oryzihabitans</name>
    <dbReference type="NCBI Taxonomy" id="47885"/>
    <lineage>
        <taxon>Bacteria</taxon>
        <taxon>Pseudomonadati</taxon>
        <taxon>Pseudomonadota</taxon>
        <taxon>Gammaproteobacteria</taxon>
        <taxon>Pseudomonadales</taxon>
        <taxon>Pseudomonadaceae</taxon>
        <taxon>Pseudomonas</taxon>
    </lineage>
</organism>